<feature type="signal peptide" evidence="2">
    <location>
        <begin position="1"/>
        <end position="25"/>
    </location>
</feature>
<dbReference type="OrthoDB" id="9955532at2"/>
<sequence>MKLFRNVMLSLALSSLVAAPVAAQARAKQDTAVQEKGVNKRDRLLILVGFIAAAVGIVLLADKSDDTPVSP</sequence>
<evidence type="ECO:0000256" key="1">
    <source>
        <dbReference type="SAM" id="Phobius"/>
    </source>
</evidence>
<dbReference type="Proteomes" id="UP000284322">
    <property type="component" value="Unassembled WGS sequence"/>
</dbReference>
<keyword evidence="4" id="KW-1185">Reference proteome</keyword>
<reference evidence="3 4" key="1">
    <citation type="submission" date="2018-09" db="EMBL/GenBank/DDBJ databases">
        <title>Altererythrobacter sp.Ery1 and Ery12, the genome sequencing of novel strains in genus Alterythrobacter.</title>
        <authorList>
            <person name="Cheng H."/>
            <person name="Wu Y.-H."/>
            <person name="Fang C."/>
            <person name="Xu X.-W."/>
        </authorList>
    </citation>
    <scope>NUCLEOTIDE SEQUENCE [LARGE SCALE GENOMIC DNA]</scope>
    <source>
        <strain evidence="3 4">Ery12</strain>
    </source>
</reference>
<evidence type="ECO:0000313" key="3">
    <source>
        <dbReference type="EMBL" id="RJX66841.1"/>
    </source>
</evidence>
<dbReference type="AlphaFoldDB" id="A0A419R0H5"/>
<feature type="chain" id="PRO_5019470016" evidence="2">
    <location>
        <begin position="26"/>
        <end position="71"/>
    </location>
</feature>
<keyword evidence="1" id="KW-0812">Transmembrane</keyword>
<dbReference type="RefSeq" id="WP_120110041.1">
    <property type="nucleotide sequence ID" value="NZ_RAHJ01000019.1"/>
</dbReference>
<gene>
    <name evidence="3" type="ORF">D6858_10760</name>
</gene>
<organism evidence="3 4">
    <name type="scientific">Tsuneonella suprasediminis</name>
    <dbReference type="NCBI Taxonomy" id="2306996"/>
    <lineage>
        <taxon>Bacteria</taxon>
        <taxon>Pseudomonadati</taxon>
        <taxon>Pseudomonadota</taxon>
        <taxon>Alphaproteobacteria</taxon>
        <taxon>Sphingomonadales</taxon>
        <taxon>Erythrobacteraceae</taxon>
        <taxon>Tsuneonella</taxon>
    </lineage>
</organism>
<accession>A0A419R0H5</accession>
<protein>
    <submittedName>
        <fullName evidence="3">Uncharacterized protein</fullName>
    </submittedName>
</protein>
<name>A0A419R0H5_9SPHN</name>
<keyword evidence="1" id="KW-0472">Membrane</keyword>
<evidence type="ECO:0000313" key="4">
    <source>
        <dbReference type="Proteomes" id="UP000284322"/>
    </source>
</evidence>
<evidence type="ECO:0000256" key="2">
    <source>
        <dbReference type="SAM" id="SignalP"/>
    </source>
</evidence>
<keyword evidence="2" id="KW-0732">Signal</keyword>
<comment type="caution">
    <text evidence="3">The sequence shown here is derived from an EMBL/GenBank/DDBJ whole genome shotgun (WGS) entry which is preliminary data.</text>
</comment>
<feature type="transmembrane region" description="Helical" evidence="1">
    <location>
        <begin position="43"/>
        <end position="61"/>
    </location>
</feature>
<keyword evidence="1" id="KW-1133">Transmembrane helix</keyword>
<dbReference type="EMBL" id="RAHJ01000019">
    <property type="protein sequence ID" value="RJX66841.1"/>
    <property type="molecule type" value="Genomic_DNA"/>
</dbReference>
<proteinExistence type="predicted"/>